<dbReference type="PANTHER" id="PTHR11101:SF80">
    <property type="entry name" value="PHOSPHATE TRANSPORTER"/>
    <property type="match status" value="1"/>
</dbReference>
<dbReference type="PATRIC" id="fig|1116472.3.peg.3250"/>
<gene>
    <name evidence="7" type="ORF">MGMO_124c00250</name>
</gene>
<evidence type="ECO:0000313" key="7">
    <source>
        <dbReference type="EMBL" id="ESS70294.1"/>
    </source>
</evidence>
<feature type="transmembrane region" description="Helical" evidence="6">
    <location>
        <begin position="347"/>
        <end position="368"/>
    </location>
</feature>
<organism evidence="7 8">
    <name type="scientific">Methyloglobulus morosus KoM1</name>
    <dbReference type="NCBI Taxonomy" id="1116472"/>
    <lineage>
        <taxon>Bacteria</taxon>
        <taxon>Pseudomonadati</taxon>
        <taxon>Pseudomonadota</taxon>
        <taxon>Gammaproteobacteria</taxon>
        <taxon>Methylococcales</taxon>
        <taxon>Methylococcaceae</taxon>
        <taxon>Methyloglobulus</taxon>
    </lineage>
</organism>
<keyword evidence="2 6" id="KW-0813">Transport</keyword>
<feature type="transmembrane region" description="Helical" evidence="6">
    <location>
        <begin position="76"/>
        <end position="97"/>
    </location>
</feature>
<dbReference type="InterPro" id="IPR001204">
    <property type="entry name" value="Phos_transporter"/>
</dbReference>
<feature type="transmembrane region" description="Helical" evidence="6">
    <location>
        <begin position="134"/>
        <end position="156"/>
    </location>
</feature>
<accession>V5BR14</accession>
<comment type="caution">
    <text evidence="7">The sequence shown here is derived from an EMBL/GenBank/DDBJ whole genome shotgun (WGS) entry which is preliminary data.</text>
</comment>
<feature type="transmembrane region" description="Helical" evidence="6">
    <location>
        <begin position="42"/>
        <end position="64"/>
    </location>
</feature>
<protein>
    <recommendedName>
        <fullName evidence="6">Phosphate transporter</fullName>
    </recommendedName>
</protein>
<dbReference type="STRING" id="1116472.MGMO_124c00250"/>
<keyword evidence="4 6" id="KW-1133">Transmembrane helix</keyword>
<dbReference type="OrthoDB" id="9779554at2"/>
<dbReference type="Proteomes" id="UP000017842">
    <property type="component" value="Unassembled WGS sequence"/>
</dbReference>
<evidence type="ECO:0000256" key="3">
    <source>
        <dbReference type="ARBA" id="ARBA00022692"/>
    </source>
</evidence>
<evidence type="ECO:0000256" key="1">
    <source>
        <dbReference type="ARBA" id="ARBA00004141"/>
    </source>
</evidence>
<dbReference type="PANTHER" id="PTHR11101">
    <property type="entry name" value="PHOSPHATE TRANSPORTER"/>
    <property type="match status" value="1"/>
</dbReference>
<dbReference type="EMBL" id="AYLO01000116">
    <property type="protein sequence ID" value="ESS70294.1"/>
    <property type="molecule type" value="Genomic_DNA"/>
</dbReference>
<dbReference type="eggNOG" id="COG0306">
    <property type="taxonomic scope" value="Bacteria"/>
</dbReference>
<comment type="similarity">
    <text evidence="6">Belongs to the inorganic phosphate transporter (PiT) (TC 2.A.20) family.</text>
</comment>
<name>V5BR14_9GAMM</name>
<evidence type="ECO:0000256" key="6">
    <source>
        <dbReference type="RuleBase" id="RU363058"/>
    </source>
</evidence>
<dbReference type="RefSeq" id="WP_023495897.1">
    <property type="nucleotide sequence ID" value="NZ_AYLO01000116.1"/>
</dbReference>
<evidence type="ECO:0000256" key="4">
    <source>
        <dbReference type="ARBA" id="ARBA00022989"/>
    </source>
</evidence>
<feature type="transmembrane region" description="Helical" evidence="6">
    <location>
        <begin position="316"/>
        <end position="335"/>
    </location>
</feature>
<dbReference type="AlphaFoldDB" id="V5BR14"/>
<comment type="subcellular location">
    <subcellularLocation>
        <location evidence="1 6">Membrane</location>
        <topology evidence="1 6">Multi-pass membrane protein</topology>
    </subcellularLocation>
</comment>
<dbReference type="GO" id="GO:0035435">
    <property type="term" value="P:phosphate ion transmembrane transport"/>
    <property type="evidence" value="ECO:0007669"/>
    <property type="project" value="TreeGrafter"/>
</dbReference>
<sequence length="375" mass="38805">MTIALLFVTVCFLAYSNGANDNFKGVASLFGSGTTSYRVALAWATVTTLAGSICALFLAETLLVKFSGKGLAPDSLIQSIPFITAVAAGAGMTVILATRLGFPISTTHALVGALTGSTLLATGTIKFSALGASFVLPLLLSPLVAVVLAIVVYSGFRQIRQRKAINNLLCLCLENEPTIAVSTFIGQSGALAAGQNRSLSIDNRSACESRYAGVILGIDLRRAIDALHFFSAGAVCFARGLNDTPKIAALLLLTPALVLQEKIILVALMMAAGGLLNARRVAETMSHKITTISHGQGLSANLTTAMLVIFASKLGLPVSTTHVSVGALFGIGLTAQQANKNMMVSILLSWLLTLPCAALCAAGVYAILNTYAGIA</sequence>
<evidence type="ECO:0000313" key="8">
    <source>
        <dbReference type="Proteomes" id="UP000017842"/>
    </source>
</evidence>
<reference evidence="7 8" key="1">
    <citation type="journal article" date="2013" name="Genome Announc.">
        <title>Draft Genome Sequence of the Methanotrophic Gammaproteobacterium Methyloglobulus morosus DSM 22980 Strain KoM1.</title>
        <authorList>
            <person name="Poehlein A."/>
            <person name="Deutzmann J.S."/>
            <person name="Daniel R."/>
            <person name="Simeonova D.D."/>
        </authorList>
    </citation>
    <scope>NUCLEOTIDE SEQUENCE [LARGE SCALE GENOMIC DNA]</scope>
    <source>
        <strain evidence="7 8">KoM1</strain>
    </source>
</reference>
<dbReference type="GO" id="GO:0016020">
    <property type="term" value="C:membrane"/>
    <property type="evidence" value="ECO:0007669"/>
    <property type="project" value="UniProtKB-SubCell"/>
</dbReference>
<keyword evidence="3 6" id="KW-0812">Transmembrane</keyword>
<keyword evidence="6" id="KW-0592">Phosphate transport</keyword>
<evidence type="ECO:0000256" key="5">
    <source>
        <dbReference type="ARBA" id="ARBA00023136"/>
    </source>
</evidence>
<keyword evidence="8" id="KW-1185">Reference proteome</keyword>
<dbReference type="Pfam" id="PF01384">
    <property type="entry name" value="PHO4"/>
    <property type="match status" value="1"/>
</dbReference>
<proteinExistence type="inferred from homology"/>
<keyword evidence="5 6" id="KW-0472">Membrane</keyword>
<dbReference type="GO" id="GO:0005315">
    <property type="term" value="F:phosphate transmembrane transporter activity"/>
    <property type="evidence" value="ECO:0007669"/>
    <property type="project" value="InterPro"/>
</dbReference>
<evidence type="ECO:0000256" key="2">
    <source>
        <dbReference type="ARBA" id="ARBA00022448"/>
    </source>
</evidence>
<feature type="transmembrane region" description="Helical" evidence="6">
    <location>
        <begin position="247"/>
        <end position="277"/>
    </location>
</feature>